<evidence type="ECO:0000256" key="4">
    <source>
        <dbReference type="ARBA" id="ARBA00022692"/>
    </source>
</evidence>
<evidence type="ECO:0000313" key="8">
    <source>
        <dbReference type="EMBL" id="SCG37954.1"/>
    </source>
</evidence>
<sequence>MLRYALRRLAISVLVLFGAATVVFFAMRAVSGDPATAVLGPDADQSAIEALRREYGLDASLPVQYVQFLRRAVALDFGESFRLHDAATNLVLTHLSATAALALTAFAIALVLGFALGTLAATRPDGVVDRVVSVLSMLTQSLPTFWVGIMLILVFSRFLHLLPSSGAASPAAMVMPAVTLALPLLSVVLRLVRSGLLDVLHEDYVVTARAKGLSETRVVGWHAMRNMLIPVVTVAGLEFGSLLGGAVIVETVFAWPGVGRLMTDAIAARDYSVVQACVITVAVIFIVVNLLVDLLYVRLDPRVRESV</sequence>
<dbReference type="PROSITE" id="PS50928">
    <property type="entry name" value="ABC_TM1"/>
    <property type="match status" value="1"/>
</dbReference>
<accession>A0A109IJ93</accession>
<organism evidence="8 9">
    <name type="scientific">Micromonospora rifamycinica</name>
    <dbReference type="NCBI Taxonomy" id="291594"/>
    <lineage>
        <taxon>Bacteria</taxon>
        <taxon>Bacillati</taxon>
        <taxon>Actinomycetota</taxon>
        <taxon>Actinomycetes</taxon>
        <taxon>Micromonosporales</taxon>
        <taxon>Micromonosporaceae</taxon>
        <taxon>Micromonospora</taxon>
    </lineage>
</organism>
<dbReference type="InterPro" id="IPR000515">
    <property type="entry name" value="MetI-like"/>
</dbReference>
<dbReference type="GO" id="GO:0005886">
    <property type="term" value="C:plasma membrane"/>
    <property type="evidence" value="ECO:0007669"/>
    <property type="project" value="UniProtKB-SubCell"/>
</dbReference>
<evidence type="ECO:0000313" key="9">
    <source>
        <dbReference type="Proteomes" id="UP000198226"/>
    </source>
</evidence>
<proteinExistence type="inferred from homology"/>
<dbReference type="Proteomes" id="UP000198226">
    <property type="component" value="Chromosome I"/>
</dbReference>
<evidence type="ECO:0000256" key="6">
    <source>
        <dbReference type="ARBA" id="ARBA00023136"/>
    </source>
</evidence>
<gene>
    <name evidence="8" type="ORF">GA0070623_0378</name>
</gene>
<dbReference type="InterPro" id="IPR035906">
    <property type="entry name" value="MetI-like_sf"/>
</dbReference>
<dbReference type="Pfam" id="PF19300">
    <property type="entry name" value="BPD_transp_1_N"/>
    <property type="match status" value="1"/>
</dbReference>
<dbReference type="Gene3D" id="1.10.3720.10">
    <property type="entry name" value="MetI-like"/>
    <property type="match status" value="1"/>
</dbReference>
<keyword evidence="4 7" id="KW-0812">Transmembrane</keyword>
<protein>
    <submittedName>
        <fullName evidence="8">Peptide/nickel transport system permease protein</fullName>
    </submittedName>
</protein>
<reference evidence="9" key="1">
    <citation type="submission" date="2016-06" db="EMBL/GenBank/DDBJ databases">
        <authorList>
            <person name="Varghese N."/>
            <person name="Submissions Spin"/>
        </authorList>
    </citation>
    <scope>NUCLEOTIDE SEQUENCE [LARGE SCALE GENOMIC DNA]</scope>
    <source>
        <strain evidence="9">DSM 44983</strain>
    </source>
</reference>
<comment type="subcellular location">
    <subcellularLocation>
        <location evidence="1 7">Cell membrane</location>
        <topology evidence="1 7">Multi-pass membrane protein</topology>
    </subcellularLocation>
</comment>
<dbReference type="OrthoDB" id="9809425at2"/>
<feature type="transmembrane region" description="Helical" evidence="7">
    <location>
        <begin position="273"/>
        <end position="297"/>
    </location>
</feature>
<keyword evidence="9" id="KW-1185">Reference proteome</keyword>
<dbReference type="AlphaFoldDB" id="A0A109IJ93"/>
<dbReference type="EMBL" id="LT607752">
    <property type="protein sequence ID" value="SCG37954.1"/>
    <property type="molecule type" value="Genomic_DNA"/>
</dbReference>
<comment type="similarity">
    <text evidence="7">Belongs to the binding-protein-dependent transport system permease family.</text>
</comment>
<keyword evidence="5 7" id="KW-1133">Transmembrane helix</keyword>
<evidence type="ECO:0000256" key="3">
    <source>
        <dbReference type="ARBA" id="ARBA00022475"/>
    </source>
</evidence>
<evidence type="ECO:0000256" key="2">
    <source>
        <dbReference type="ARBA" id="ARBA00022448"/>
    </source>
</evidence>
<evidence type="ECO:0000256" key="1">
    <source>
        <dbReference type="ARBA" id="ARBA00004651"/>
    </source>
</evidence>
<dbReference type="InterPro" id="IPR045621">
    <property type="entry name" value="BPD_transp_1_N"/>
</dbReference>
<feature type="transmembrane region" description="Helical" evidence="7">
    <location>
        <begin position="99"/>
        <end position="122"/>
    </location>
</feature>
<dbReference type="GO" id="GO:0055085">
    <property type="term" value="P:transmembrane transport"/>
    <property type="evidence" value="ECO:0007669"/>
    <property type="project" value="InterPro"/>
</dbReference>
<feature type="transmembrane region" description="Helical" evidence="7">
    <location>
        <begin position="134"/>
        <end position="159"/>
    </location>
</feature>
<feature type="transmembrane region" description="Helical" evidence="7">
    <location>
        <begin position="171"/>
        <end position="192"/>
    </location>
</feature>
<keyword evidence="6 7" id="KW-0472">Membrane</keyword>
<keyword evidence="3" id="KW-1003">Cell membrane</keyword>
<feature type="transmembrane region" description="Helical" evidence="7">
    <location>
        <begin position="227"/>
        <end position="253"/>
    </location>
</feature>
<dbReference type="RefSeq" id="WP_067309940.1">
    <property type="nucleotide sequence ID" value="NZ_LRMV01000084.1"/>
</dbReference>
<dbReference type="CDD" id="cd06261">
    <property type="entry name" value="TM_PBP2"/>
    <property type="match status" value="1"/>
</dbReference>
<dbReference type="PANTHER" id="PTHR43163">
    <property type="entry name" value="DIPEPTIDE TRANSPORT SYSTEM PERMEASE PROTEIN DPPB-RELATED"/>
    <property type="match status" value="1"/>
</dbReference>
<dbReference type="Pfam" id="PF00528">
    <property type="entry name" value="BPD_transp_1"/>
    <property type="match status" value="1"/>
</dbReference>
<name>A0A109IJ93_9ACTN</name>
<dbReference type="SUPFAM" id="SSF161098">
    <property type="entry name" value="MetI-like"/>
    <property type="match status" value="1"/>
</dbReference>
<keyword evidence="2 7" id="KW-0813">Transport</keyword>
<evidence type="ECO:0000256" key="5">
    <source>
        <dbReference type="ARBA" id="ARBA00022989"/>
    </source>
</evidence>
<dbReference type="PANTHER" id="PTHR43163:SF6">
    <property type="entry name" value="DIPEPTIDE TRANSPORT SYSTEM PERMEASE PROTEIN DPPB-RELATED"/>
    <property type="match status" value="1"/>
</dbReference>
<evidence type="ECO:0000256" key="7">
    <source>
        <dbReference type="RuleBase" id="RU363032"/>
    </source>
</evidence>